<dbReference type="Gene3D" id="1.10.238.20">
    <property type="entry name" value="Pheromone/general odorant binding protein domain"/>
    <property type="match status" value="1"/>
</dbReference>
<dbReference type="InterPro" id="IPR036728">
    <property type="entry name" value="PBP_GOBP_sf"/>
</dbReference>
<evidence type="ECO:0000313" key="1">
    <source>
        <dbReference type="EMBL" id="CAD7197635.1"/>
    </source>
</evidence>
<accession>A0A7R8VFP4</accession>
<dbReference type="CDD" id="cd23992">
    <property type="entry name" value="PBP_GOBP"/>
    <property type="match status" value="1"/>
</dbReference>
<name>A0A7R8VFP4_TIMDO</name>
<proteinExistence type="predicted"/>
<protein>
    <submittedName>
        <fullName evidence="1">Uncharacterized protein</fullName>
    </submittedName>
</protein>
<organism evidence="1">
    <name type="scientific">Timema douglasi</name>
    <name type="common">Walking stick</name>
    <dbReference type="NCBI Taxonomy" id="61478"/>
    <lineage>
        <taxon>Eukaryota</taxon>
        <taxon>Metazoa</taxon>
        <taxon>Ecdysozoa</taxon>
        <taxon>Arthropoda</taxon>
        <taxon>Hexapoda</taxon>
        <taxon>Insecta</taxon>
        <taxon>Pterygota</taxon>
        <taxon>Neoptera</taxon>
        <taxon>Polyneoptera</taxon>
        <taxon>Phasmatodea</taxon>
        <taxon>Timematodea</taxon>
        <taxon>Timematoidea</taxon>
        <taxon>Timematidae</taxon>
        <taxon>Timema</taxon>
    </lineage>
</organism>
<dbReference type="GO" id="GO:0005549">
    <property type="term" value="F:odorant binding"/>
    <property type="evidence" value="ECO:0007669"/>
    <property type="project" value="InterPro"/>
</dbReference>
<gene>
    <name evidence="1" type="ORF">TDIB3V08_LOCUS3937</name>
</gene>
<dbReference type="EMBL" id="OA565745">
    <property type="protein sequence ID" value="CAD7197635.1"/>
    <property type="molecule type" value="Genomic_DNA"/>
</dbReference>
<dbReference type="SUPFAM" id="SSF47565">
    <property type="entry name" value="Insect pheromone/odorant-binding proteins"/>
    <property type="match status" value="1"/>
</dbReference>
<reference evidence="1" key="1">
    <citation type="submission" date="2020-11" db="EMBL/GenBank/DDBJ databases">
        <authorList>
            <person name="Tran Van P."/>
        </authorList>
    </citation>
    <scope>NUCLEOTIDE SEQUENCE</scope>
</reference>
<dbReference type="AlphaFoldDB" id="A0A7R8VFP4"/>
<sequence>MGGTATVTGHIRQIGFDAFPIIKDNKLMATTTKDMCEATDPAKKKKLDDAIDACVKKVGTQKNECEAGAAVCKCIMEWMATFPFPIWGRQWRQSHSLTRRKSIRLSQWSAAVTKDGNNAVCPEVALSVSTKGTHLVLLIWNIPDDGIENDLGQVKSWFVVGRASGTSEALTSVSFQSKLFKPRERMS</sequence>